<evidence type="ECO:0000313" key="2">
    <source>
        <dbReference type="EMBL" id="CAD8154206.1"/>
    </source>
</evidence>
<sequence length="365" mass="43289">MIDNLKGYFYIYSQPYTNIYQHTKVINIISIYQLFDMIINIIDVSTQSVDGTRIMMIARIVVQAGLLIVFWFIFKCLRKIRNGFLNVATFIYFISLFICWTETDYYLFNEIKKPYTSYTAETYILLLALVILQESQICQTISLLFSLFYSLFRIQLFQNKIDILSSIRIVLIHVAIQIFLLQLPQQKQKLNNQLVLLGQQSKHYVPMQSNRQSQLNQQLRLSTYINQQNYDVTQRLKQQLKENEVAVSEENRLDTERQNLDQFYENVLNNIQIGIFILDNLQSAVKSINPYMSHLVLKDDQLSDEFLNYELFDFGISFEDNLTVLPKFHRSKDIGSFIKFMQTLETQIMRMETLDQKRFNFFINP</sequence>
<dbReference type="EMBL" id="CAJJDP010000029">
    <property type="protein sequence ID" value="CAD8154206.1"/>
    <property type="molecule type" value="Genomic_DNA"/>
</dbReference>
<keyword evidence="1" id="KW-0812">Transmembrane</keyword>
<evidence type="ECO:0000256" key="1">
    <source>
        <dbReference type="SAM" id="Phobius"/>
    </source>
</evidence>
<evidence type="ECO:0000313" key="3">
    <source>
        <dbReference type="Proteomes" id="UP000683925"/>
    </source>
</evidence>
<feature type="transmembrane region" description="Helical" evidence="1">
    <location>
        <begin position="163"/>
        <end position="183"/>
    </location>
</feature>
<proteinExistence type="predicted"/>
<dbReference type="Proteomes" id="UP000683925">
    <property type="component" value="Unassembled WGS sequence"/>
</dbReference>
<dbReference type="OrthoDB" id="304952at2759"/>
<gene>
    <name evidence="2" type="ORF">POCTA_138.1.T0290043</name>
</gene>
<feature type="transmembrane region" description="Helical" evidence="1">
    <location>
        <begin position="25"/>
        <end position="42"/>
    </location>
</feature>
<comment type="caution">
    <text evidence="2">The sequence shown here is derived from an EMBL/GenBank/DDBJ whole genome shotgun (WGS) entry which is preliminary data.</text>
</comment>
<keyword evidence="1" id="KW-1133">Transmembrane helix</keyword>
<keyword evidence="1" id="KW-0472">Membrane</keyword>
<feature type="transmembrane region" description="Helical" evidence="1">
    <location>
        <begin position="123"/>
        <end position="151"/>
    </location>
</feature>
<dbReference type="OMA" id="RIMMIAR"/>
<name>A0A8S1TTC2_PAROT</name>
<protein>
    <submittedName>
        <fullName evidence="2">Uncharacterized protein</fullName>
    </submittedName>
</protein>
<feature type="transmembrane region" description="Helical" evidence="1">
    <location>
        <begin position="54"/>
        <end position="74"/>
    </location>
</feature>
<dbReference type="AlphaFoldDB" id="A0A8S1TTC2"/>
<organism evidence="2 3">
    <name type="scientific">Paramecium octaurelia</name>
    <dbReference type="NCBI Taxonomy" id="43137"/>
    <lineage>
        <taxon>Eukaryota</taxon>
        <taxon>Sar</taxon>
        <taxon>Alveolata</taxon>
        <taxon>Ciliophora</taxon>
        <taxon>Intramacronucleata</taxon>
        <taxon>Oligohymenophorea</taxon>
        <taxon>Peniculida</taxon>
        <taxon>Parameciidae</taxon>
        <taxon>Paramecium</taxon>
    </lineage>
</organism>
<keyword evidence="3" id="KW-1185">Reference proteome</keyword>
<accession>A0A8S1TTC2</accession>
<feature type="transmembrane region" description="Helical" evidence="1">
    <location>
        <begin position="83"/>
        <end position="103"/>
    </location>
</feature>
<reference evidence="2" key="1">
    <citation type="submission" date="2021-01" db="EMBL/GenBank/DDBJ databases">
        <authorList>
            <consortium name="Genoscope - CEA"/>
            <person name="William W."/>
        </authorList>
    </citation>
    <scope>NUCLEOTIDE SEQUENCE</scope>
</reference>